<protein>
    <submittedName>
        <fullName evidence="3">MCE family protein</fullName>
    </submittedName>
</protein>
<evidence type="ECO:0000313" key="4">
    <source>
        <dbReference type="Proteomes" id="UP001299046"/>
    </source>
</evidence>
<dbReference type="Pfam" id="PF02470">
    <property type="entry name" value="MlaD"/>
    <property type="match status" value="1"/>
</dbReference>
<dbReference type="InterPro" id="IPR052336">
    <property type="entry name" value="MlaD_Phospholipid_Transporter"/>
</dbReference>
<proteinExistence type="predicted"/>
<dbReference type="NCBIfam" id="TIGR00996">
    <property type="entry name" value="Mtu_fam_mce"/>
    <property type="match status" value="1"/>
</dbReference>
<dbReference type="InterPro" id="IPR005693">
    <property type="entry name" value="Mce"/>
</dbReference>
<organism evidence="3 4">
    <name type="scientific">[Mycobacterium] zoologicum</name>
    <dbReference type="NCBI Taxonomy" id="2872311"/>
    <lineage>
        <taxon>Bacteria</taxon>
        <taxon>Bacillati</taxon>
        <taxon>Actinomycetota</taxon>
        <taxon>Actinomycetes</taxon>
        <taxon>Mycobacteriales</taxon>
        <taxon>Mycobacteriaceae</taxon>
        <taxon>Mycolicibacter</taxon>
    </lineage>
</organism>
<dbReference type="PANTHER" id="PTHR33371">
    <property type="entry name" value="INTERMEMBRANE PHOSPHOLIPID TRANSPORT SYSTEM BINDING PROTEIN MLAD-RELATED"/>
    <property type="match status" value="1"/>
</dbReference>
<dbReference type="Proteomes" id="UP001299046">
    <property type="component" value="Unassembled WGS sequence"/>
</dbReference>
<evidence type="ECO:0000259" key="2">
    <source>
        <dbReference type="Pfam" id="PF11887"/>
    </source>
</evidence>
<reference evidence="3 4" key="1">
    <citation type="submission" date="2023-12" db="EMBL/GenBank/DDBJ databases">
        <title>Description of new species of Mycobacterium terrae complex isolated from sewage at the Sao Paulo Zoological Park Foundation in Brazil.</title>
        <authorList>
            <person name="Romagnoli C.L."/>
            <person name="Conceicao E.C."/>
            <person name="Machado E."/>
            <person name="Barreto L.B.P.F."/>
            <person name="Sharma A."/>
            <person name="Silva N.M."/>
            <person name="Marques L.E."/>
            <person name="Juliana M.A."/>
            <person name="Lourenco M.C.S."/>
            <person name="Digiampietri L.A."/>
            <person name="Suffys P.N."/>
            <person name="Viana-Niero C."/>
        </authorList>
    </citation>
    <scope>NUCLEOTIDE SEQUENCE [LARGE SCALE GENOMIC DNA]</scope>
    <source>
        <strain evidence="3 4">MYC123</strain>
    </source>
</reference>
<sequence length="373" mass="39094">MRAGICRFGKRIRTSVAIGICTVASSCATGLESIPLSSPSVDGETYRLTAVFANTLNLPAHAKVKIGGADVGAVDTIEAKDFTARVTMRIQRDVPVYAGATAELRSATPLGDLFVAIHPGPTVQGRRSTPLTDGDEIALPATSAGATVEELLSSAAILVNGGVIRNMTHILNGAGSAVGDGGSKIADLLERSNALISRLNARSDQIRDALDHTSKLAAALSARQESINNALSAASPAIAVVADNRDQILTLVDEVARITGQLSRFPSIQGTDTRGIIADLNVLSGALNDASISPETSLVSLNRVLPRLLKLTSGTNLHASADVERLALGALPDKNYLGDPMTHGPDGTDWHAMIGSLRYQWNILLDRIYGPDR</sequence>
<evidence type="ECO:0000259" key="1">
    <source>
        <dbReference type="Pfam" id="PF02470"/>
    </source>
</evidence>
<dbReference type="EMBL" id="JAYJJT010000041">
    <property type="protein sequence ID" value="MEB3052293.1"/>
    <property type="molecule type" value="Genomic_DNA"/>
</dbReference>
<dbReference type="InterPro" id="IPR003399">
    <property type="entry name" value="Mce/MlaD"/>
</dbReference>
<dbReference type="Pfam" id="PF11887">
    <property type="entry name" value="Mce4_CUP1"/>
    <property type="match status" value="1"/>
</dbReference>
<dbReference type="PROSITE" id="PS51257">
    <property type="entry name" value="PROKAR_LIPOPROTEIN"/>
    <property type="match status" value="1"/>
</dbReference>
<dbReference type="RefSeq" id="WP_224863686.1">
    <property type="nucleotide sequence ID" value="NZ_JAYJJT010000041.1"/>
</dbReference>
<accession>A0ABU5YQE8</accession>
<gene>
    <name evidence="3" type="ORF">KV112_21610</name>
</gene>
<name>A0ABU5YQE8_9MYCO</name>
<keyword evidence="4" id="KW-1185">Reference proteome</keyword>
<feature type="domain" description="Mce/MlaD" evidence="1">
    <location>
        <begin position="45"/>
        <end position="120"/>
    </location>
</feature>
<comment type="caution">
    <text evidence="3">The sequence shown here is derived from an EMBL/GenBank/DDBJ whole genome shotgun (WGS) entry which is preliminary data.</text>
</comment>
<dbReference type="PANTHER" id="PTHR33371:SF15">
    <property type="entry name" value="LIPOPROTEIN LPRN"/>
    <property type="match status" value="1"/>
</dbReference>
<evidence type="ECO:0000313" key="3">
    <source>
        <dbReference type="EMBL" id="MEB3052293.1"/>
    </source>
</evidence>
<feature type="domain" description="Mammalian cell entry C-terminal" evidence="2">
    <location>
        <begin position="129"/>
        <end position="307"/>
    </location>
</feature>
<dbReference type="InterPro" id="IPR024516">
    <property type="entry name" value="Mce_C"/>
</dbReference>